<feature type="region of interest" description="Disordered" evidence="1">
    <location>
        <begin position="428"/>
        <end position="491"/>
    </location>
</feature>
<reference evidence="4 5" key="1">
    <citation type="submission" date="2015-04" db="EMBL/GenBank/DDBJ databases">
        <authorList>
            <person name="Syromyatnikov M.Y."/>
            <person name="Popov V.N."/>
        </authorList>
    </citation>
    <scope>NUCLEOTIDE SEQUENCE [LARGE SCALE GENOMIC DNA]</scope>
</reference>
<feature type="signal peptide" evidence="3">
    <location>
        <begin position="1"/>
        <end position="19"/>
    </location>
</feature>
<keyword evidence="3" id="KW-0732">Signal</keyword>
<evidence type="ECO:0000313" key="4">
    <source>
        <dbReference type="EMBL" id="CRK88314.1"/>
    </source>
</evidence>
<dbReference type="AlphaFoldDB" id="A0A1J1HL97"/>
<evidence type="ECO:0000256" key="2">
    <source>
        <dbReference type="SAM" id="Phobius"/>
    </source>
</evidence>
<feature type="compositionally biased region" description="Polar residues" evidence="1">
    <location>
        <begin position="537"/>
        <end position="552"/>
    </location>
</feature>
<feature type="compositionally biased region" description="Basic and acidic residues" evidence="1">
    <location>
        <begin position="455"/>
        <end position="491"/>
    </location>
</feature>
<evidence type="ECO:0000256" key="1">
    <source>
        <dbReference type="SAM" id="MobiDB-lite"/>
    </source>
</evidence>
<evidence type="ECO:0000313" key="5">
    <source>
        <dbReference type="Proteomes" id="UP000183832"/>
    </source>
</evidence>
<feature type="chain" id="PRO_5012881981" evidence="3">
    <location>
        <begin position="20"/>
        <end position="720"/>
    </location>
</feature>
<keyword evidence="2" id="KW-0812">Transmembrane</keyword>
<organism evidence="4 5">
    <name type="scientific">Clunio marinus</name>
    <dbReference type="NCBI Taxonomy" id="568069"/>
    <lineage>
        <taxon>Eukaryota</taxon>
        <taxon>Metazoa</taxon>
        <taxon>Ecdysozoa</taxon>
        <taxon>Arthropoda</taxon>
        <taxon>Hexapoda</taxon>
        <taxon>Insecta</taxon>
        <taxon>Pterygota</taxon>
        <taxon>Neoptera</taxon>
        <taxon>Endopterygota</taxon>
        <taxon>Diptera</taxon>
        <taxon>Nematocera</taxon>
        <taxon>Chironomoidea</taxon>
        <taxon>Chironomidae</taxon>
        <taxon>Clunio</taxon>
    </lineage>
</organism>
<proteinExistence type="predicted"/>
<dbReference type="OrthoDB" id="7791127at2759"/>
<feature type="compositionally biased region" description="Basic and acidic residues" evidence="1">
    <location>
        <begin position="553"/>
        <end position="600"/>
    </location>
</feature>
<feature type="transmembrane region" description="Helical" evidence="2">
    <location>
        <begin position="687"/>
        <end position="710"/>
    </location>
</feature>
<feature type="region of interest" description="Disordered" evidence="1">
    <location>
        <begin position="533"/>
        <end position="605"/>
    </location>
</feature>
<keyword evidence="5" id="KW-1185">Reference proteome</keyword>
<accession>A0A1J1HL97</accession>
<dbReference type="EMBL" id="CVRI01000006">
    <property type="protein sequence ID" value="CRK88314.1"/>
    <property type="molecule type" value="Genomic_DNA"/>
</dbReference>
<name>A0A1J1HL97_9DIPT</name>
<keyword evidence="2" id="KW-0472">Membrane</keyword>
<sequence length="720" mass="82291">MHRVLFIILFSYGLYDAFGVPIFKEESLSSITISEIDLPTEATLDSEKADLFETEKPESFIELYEKYDSLFNKNSTEHQTQGFETSPQKRSSLSLELSDKKFFADEKTEEIMEKIKTIVDPAVRKEFEIDILNKGQDLEKDKKKVESVDYGTVYEPDYANKMVVAVDNKLSEEDEAMKNSVKELDVDNDARKMTTHEKEVLQVHLVEQLVHSDTSDSEFTTIIPEDRFEHHEKIENPEIVEVLEHIVYQTNDQKDIQEETTSSTLNVHVDFDPIEIIPKDRHHLRKVEDEMITEKNDKFVGFKTTEDLVDPGQETTEPDEFFKPEKSEEEIAEKTIVETLELVAIFGKSINFDNSSKTEQEEKEEEETTDKVTTEMNEIFSEDETTERYSVATEIVEVNTELSFSSHIESATKKPEYIFSEKPRVSFTPTTVISTTESSVSDKSSKSSSSSSNKSSEESESKESKEKTDEKSSESSEENSAREVFDDDTLKIFDLEPLDTQRSLIDEMLKDTLSHEIKKKDHVEGYPPENEIKIQKSSENSSVTQNLSPSNDDNFRSLDSEDSSVETKTEAVTRLEHQSLPREEIERKFKDENSEQRSEVSDEDSSIEATTIKIYETFEEVITTISDGIQLSNELKSSIISFRAPNEENQTILDTNSEVISSKNIKNPLVDITEKMSRQNSIERSEISVLIIALIGFLSAVILLALYSLMRKRTAAINTF</sequence>
<protein>
    <submittedName>
        <fullName evidence="4">CLUMA_CG002093, isoform A</fullName>
    </submittedName>
</protein>
<feature type="compositionally biased region" description="Low complexity" evidence="1">
    <location>
        <begin position="428"/>
        <end position="454"/>
    </location>
</feature>
<evidence type="ECO:0000256" key="3">
    <source>
        <dbReference type="SAM" id="SignalP"/>
    </source>
</evidence>
<keyword evidence="2" id="KW-1133">Transmembrane helix</keyword>
<feature type="region of interest" description="Disordered" evidence="1">
    <location>
        <begin position="355"/>
        <end position="388"/>
    </location>
</feature>
<gene>
    <name evidence="4" type="ORF">CLUMA_CG002093</name>
</gene>
<dbReference type="Proteomes" id="UP000183832">
    <property type="component" value="Unassembled WGS sequence"/>
</dbReference>